<dbReference type="RefSeq" id="WP_099843019.1">
    <property type="nucleotide sequence ID" value="NZ_NKYI01000011.1"/>
</dbReference>
<gene>
    <name evidence="2" type="ORF">CFY86_08375</name>
</gene>
<evidence type="ECO:0000313" key="2">
    <source>
        <dbReference type="EMBL" id="PIK90749.1"/>
    </source>
</evidence>
<dbReference type="AlphaFoldDB" id="A0A855F7K2"/>
<organism evidence="2 3">
    <name type="scientific">Raoultella ornithinolytica</name>
    <name type="common">Klebsiella ornithinolytica</name>
    <dbReference type="NCBI Taxonomy" id="54291"/>
    <lineage>
        <taxon>Bacteria</taxon>
        <taxon>Pseudomonadati</taxon>
        <taxon>Pseudomonadota</taxon>
        <taxon>Gammaproteobacteria</taxon>
        <taxon>Enterobacterales</taxon>
        <taxon>Enterobacteriaceae</taxon>
        <taxon>Klebsiella/Raoultella group</taxon>
        <taxon>Raoultella</taxon>
    </lineage>
</organism>
<proteinExistence type="predicted"/>
<accession>A0A855F7K2</accession>
<evidence type="ECO:0000313" key="3">
    <source>
        <dbReference type="Proteomes" id="UP000229713"/>
    </source>
</evidence>
<dbReference type="EMBL" id="NKYI01000011">
    <property type="protein sequence ID" value="PIK90749.1"/>
    <property type="molecule type" value="Genomic_DNA"/>
</dbReference>
<dbReference type="InterPro" id="IPR007539">
    <property type="entry name" value="DUF551"/>
</dbReference>
<feature type="domain" description="DUF551" evidence="1">
    <location>
        <begin position="249"/>
        <end position="307"/>
    </location>
</feature>
<protein>
    <recommendedName>
        <fullName evidence="1">DUF551 domain-containing protein</fullName>
    </recommendedName>
</protein>
<reference evidence="2 3" key="1">
    <citation type="submission" date="2017-07" db="EMBL/GenBank/DDBJ databases">
        <title>Raoultella ornithinolytica strain HH3 draft genome.</title>
        <authorList>
            <person name="Duceppe M.-O."/>
            <person name="Huang H."/>
            <person name="Phipps-Todd B."/>
        </authorList>
    </citation>
    <scope>NUCLEOTIDE SEQUENCE [LARGE SCALE GENOMIC DNA]</scope>
    <source>
        <strain evidence="2 3">HH3</strain>
    </source>
</reference>
<dbReference type="Pfam" id="PF04448">
    <property type="entry name" value="DUF551"/>
    <property type="match status" value="1"/>
</dbReference>
<name>A0A855F7K2_RAOOR</name>
<comment type="caution">
    <text evidence="2">The sequence shown here is derived from an EMBL/GenBank/DDBJ whole genome shotgun (WGS) entry which is preliminary data.</text>
</comment>
<sequence>MTKSTITREESIQAVFDLKVGYTLGLADIEILKRVARMALVAMDSEPVAIIDQANLDYLRSGADADVWPPEREEMGDVLLYRHAQPAPVAQKEPISFDEWSRKCALQITLCYPDFREKAQYIWDSARETQQPAPVVPEDVLDALQKVARIRLDLNGFDGDRRGIADCLCDAEEALIEVVNRRAAMLQGAENAESRCGIQTAPALDSFKKNSESRCGNSPVIPDGYRLQPISEYEAMCATVNSDEWPQRWIPVSERMPEDRTQVILWDAEIGEVTSGHYSHKTHTFYHCGDAIQNEITHWMPLPADPQEVNHG</sequence>
<evidence type="ECO:0000259" key="1">
    <source>
        <dbReference type="Pfam" id="PF04448"/>
    </source>
</evidence>
<dbReference type="Proteomes" id="UP000229713">
    <property type="component" value="Unassembled WGS sequence"/>
</dbReference>